<evidence type="ECO:0000256" key="5">
    <source>
        <dbReference type="SAM" id="MobiDB-lite"/>
    </source>
</evidence>
<comment type="caution">
    <text evidence="6">The sequence shown here is derived from an EMBL/GenBank/DDBJ whole genome shotgun (WGS) entry which is preliminary data.</text>
</comment>
<gene>
    <name evidence="6" type="ORF">HK105_208736</name>
</gene>
<evidence type="ECO:0000256" key="1">
    <source>
        <dbReference type="ARBA" id="ARBA00004173"/>
    </source>
</evidence>
<feature type="compositionally biased region" description="Basic and acidic residues" evidence="5">
    <location>
        <begin position="137"/>
        <end position="163"/>
    </location>
</feature>
<keyword evidence="7" id="KW-1185">Reference proteome</keyword>
<evidence type="ECO:0000313" key="6">
    <source>
        <dbReference type="EMBL" id="KAL2911803.1"/>
    </source>
</evidence>
<accession>A0ABR4MX07</accession>
<dbReference type="PANTHER" id="PTHR13126:SF0">
    <property type="entry name" value="ATP SYNTHASE MITOCHONDRIAL F1 COMPLEX ASSEMBLY FACTOR 1"/>
    <property type="match status" value="1"/>
</dbReference>
<dbReference type="EMBL" id="JADGIZ020000087">
    <property type="protein sequence ID" value="KAL2911803.1"/>
    <property type="molecule type" value="Genomic_DNA"/>
</dbReference>
<sequence>MLRAMSSTAKAAAAKQPQRLSSAAVLAAFAKAHAPAAATAAPLPLAGAQLDTVRQFATLHSADWLRVGPNMSRADVLSSILSSSAAPALDQQLAQAPETDVQRKYREKYMEKLKRKANEEGASSIDELIARKKDEELQRKRAEQERKDREDRERRKREEESKNRAAAPAAVASSSSSPSSAALPSYAKKLNQIMRIELLESEPADKIAAIWNQYHATKECLSATVEADFYRKLYKRGRELPMFLLPLPRGDGYELFLMQFSGHQIYYTTLLEYKTHREGARPSLVVTHFDDFADSKSLVLMVGELGESNSGSLKLPEAQNLVYQTQLFYVTGNDAQRELVDKFGKDPQSFDYQELIKAVETLS</sequence>
<comment type="similarity">
    <text evidence="2">Belongs to the ATP11 family.</text>
</comment>
<evidence type="ECO:0008006" key="8">
    <source>
        <dbReference type="Google" id="ProtNLM"/>
    </source>
</evidence>
<dbReference type="Pfam" id="PF06644">
    <property type="entry name" value="ATP11"/>
    <property type="match status" value="1"/>
</dbReference>
<keyword evidence="3" id="KW-0809">Transit peptide</keyword>
<comment type="subcellular location">
    <subcellularLocation>
        <location evidence="1">Mitochondrion</location>
    </subcellularLocation>
</comment>
<dbReference type="PANTHER" id="PTHR13126">
    <property type="entry name" value="CHAPERONE ATP11"/>
    <property type="match status" value="1"/>
</dbReference>
<name>A0ABR4MX07_9FUNG</name>
<keyword evidence="4" id="KW-0496">Mitochondrion</keyword>
<evidence type="ECO:0000256" key="2">
    <source>
        <dbReference type="ARBA" id="ARBA00009116"/>
    </source>
</evidence>
<dbReference type="InterPro" id="IPR010591">
    <property type="entry name" value="ATP11"/>
</dbReference>
<proteinExistence type="inferred from homology"/>
<evidence type="ECO:0000313" key="7">
    <source>
        <dbReference type="Proteomes" id="UP001527925"/>
    </source>
</evidence>
<feature type="compositionally biased region" description="Low complexity" evidence="5">
    <location>
        <begin position="164"/>
        <end position="182"/>
    </location>
</feature>
<evidence type="ECO:0000256" key="4">
    <source>
        <dbReference type="ARBA" id="ARBA00023128"/>
    </source>
</evidence>
<evidence type="ECO:0000256" key="3">
    <source>
        <dbReference type="ARBA" id="ARBA00022946"/>
    </source>
</evidence>
<organism evidence="6 7">
    <name type="scientific">Polyrhizophydium stewartii</name>
    <dbReference type="NCBI Taxonomy" id="2732419"/>
    <lineage>
        <taxon>Eukaryota</taxon>
        <taxon>Fungi</taxon>
        <taxon>Fungi incertae sedis</taxon>
        <taxon>Chytridiomycota</taxon>
        <taxon>Chytridiomycota incertae sedis</taxon>
        <taxon>Chytridiomycetes</taxon>
        <taxon>Rhizophydiales</taxon>
        <taxon>Rhizophydiales incertae sedis</taxon>
        <taxon>Polyrhizophydium</taxon>
    </lineage>
</organism>
<dbReference type="Proteomes" id="UP001527925">
    <property type="component" value="Unassembled WGS sequence"/>
</dbReference>
<protein>
    <recommendedName>
        <fullName evidence="8">ATP synthase mitochondrial F1 complex assembly factor 1</fullName>
    </recommendedName>
</protein>
<reference evidence="6 7" key="1">
    <citation type="submission" date="2023-09" db="EMBL/GenBank/DDBJ databases">
        <title>Pangenome analysis of Batrachochytrium dendrobatidis and related Chytrids.</title>
        <authorList>
            <person name="Yacoub M.N."/>
            <person name="Stajich J.E."/>
            <person name="James T.Y."/>
        </authorList>
    </citation>
    <scope>NUCLEOTIDE SEQUENCE [LARGE SCALE GENOMIC DNA]</scope>
    <source>
        <strain evidence="6 7">JEL0888</strain>
    </source>
</reference>
<feature type="region of interest" description="Disordered" evidence="5">
    <location>
        <begin position="137"/>
        <end position="182"/>
    </location>
</feature>